<reference evidence="1" key="1">
    <citation type="submission" date="2021-10" db="EMBL/GenBank/DDBJ databases">
        <title>Tropical sea cucumber genome reveals ecological adaptation and Cuvierian tubules defense mechanism.</title>
        <authorList>
            <person name="Chen T."/>
        </authorList>
    </citation>
    <scope>NUCLEOTIDE SEQUENCE</scope>
    <source>
        <strain evidence="1">Nanhai2018</strain>
        <tissue evidence="1">Muscle</tissue>
    </source>
</reference>
<organism evidence="1 2">
    <name type="scientific">Holothuria leucospilota</name>
    <name type="common">Black long sea cucumber</name>
    <name type="synonym">Mertensiothuria leucospilota</name>
    <dbReference type="NCBI Taxonomy" id="206669"/>
    <lineage>
        <taxon>Eukaryota</taxon>
        <taxon>Metazoa</taxon>
        <taxon>Echinodermata</taxon>
        <taxon>Eleutherozoa</taxon>
        <taxon>Echinozoa</taxon>
        <taxon>Holothuroidea</taxon>
        <taxon>Aspidochirotacea</taxon>
        <taxon>Aspidochirotida</taxon>
        <taxon>Holothuriidae</taxon>
        <taxon>Holothuria</taxon>
    </lineage>
</organism>
<dbReference type="Gene3D" id="1.10.10.2590">
    <property type="entry name" value="BEN domain"/>
    <property type="match status" value="1"/>
</dbReference>
<comment type="caution">
    <text evidence="1">The sequence shown here is derived from an EMBL/GenBank/DDBJ whole genome shotgun (WGS) entry which is preliminary data.</text>
</comment>
<evidence type="ECO:0000313" key="2">
    <source>
        <dbReference type="Proteomes" id="UP001152320"/>
    </source>
</evidence>
<keyword evidence="2" id="KW-1185">Reference proteome</keyword>
<dbReference type="Proteomes" id="UP001152320">
    <property type="component" value="Chromosome 1"/>
</dbReference>
<gene>
    <name evidence="1" type="ORF">HOLleu_03312</name>
</gene>
<proteinExistence type="predicted"/>
<sequence>MSALFKREEMANACLTEKQAAKTGKRALPADMVDAVIQHVLKTYSNSDIAAIRIKMSTKLRDERNAFQG</sequence>
<accession>A0A9Q1HLA4</accession>
<dbReference type="EMBL" id="JAIZAY010000001">
    <property type="protein sequence ID" value="KAJ8050205.1"/>
    <property type="molecule type" value="Genomic_DNA"/>
</dbReference>
<protein>
    <submittedName>
        <fullName evidence="1">Uncharacterized protein</fullName>
    </submittedName>
</protein>
<evidence type="ECO:0000313" key="1">
    <source>
        <dbReference type="EMBL" id="KAJ8050205.1"/>
    </source>
</evidence>
<dbReference type="AlphaFoldDB" id="A0A9Q1HLA4"/>
<dbReference type="OrthoDB" id="10643535at2759"/>
<name>A0A9Q1HLA4_HOLLE</name>